<dbReference type="EMBL" id="SLWW01000002">
    <property type="protein sequence ID" value="TCO73314.1"/>
    <property type="molecule type" value="Genomic_DNA"/>
</dbReference>
<dbReference type="Pfam" id="PF00171">
    <property type="entry name" value="Aldedh"/>
    <property type="match status" value="1"/>
</dbReference>
<accession>A0A4R2KJ88</accession>
<dbReference type="PANTHER" id="PTHR42804">
    <property type="entry name" value="ALDEHYDE DEHYDROGENASE"/>
    <property type="match status" value="1"/>
</dbReference>
<dbReference type="PANTHER" id="PTHR42804:SF1">
    <property type="entry name" value="ALDEHYDE DEHYDROGENASE-RELATED"/>
    <property type="match status" value="1"/>
</dbReference>
<dbReference type="CDD" id="cd07138">
    <property type="entry name" value="ALDH_CddD_SSP0762"/>
    <property type="match status" value="1"/>
</dbReference>
<organism evidence="6 7">
    <name type="scientific">Rhodovulum euryhalinum</name>
    <dbReference type="NCBI Taxonomy" id="35805"/>
    <lineage>
        <taxon>Bacteria</taxon>
        <taxon>Pseudomonadati</taxon>
        <taxon>Pseudomonadota</taxon>
        <taxon>Alphaproteobacteria</taxon>
        <taxon>Rhodobacterales</taxon>
        <taxon>Paracoccaceae</taxon>
        <taxon>Rhodovulum</taxon>
    </lineage>
</organism>
<dbReference type="InterPro" id="IPR015590">
    <property type="entry name" value="Aldehyde_DH_dom"/>
</dbReference>
<feature type="domain" description="Aldehyde dehydrogenase" evidence="5">
    <location>
        <begin position="13"/>
        <end position="473"/>
    </location>
</feature>
<sequence length="493" mass="52405">MIDRRDFYIDGAWVAPRAGRDCEVIDPSTEEPFAVIALGGPADTDAAVAAARAAQPGWAATSRAERAELLTRILQAYKARAEDLAQAMSREMGAPIDFARTSQVGAGAWHIKGFLHALDMFEFDRPLGSHAPGDRILMDPAGVIGMITPWNWPMNQVTLKVIPALATGCTMVLKPSEIAPLSALIFAEILHEAGVPPGVFNLVNGDGAGVGTQLSGHPDIDMISFTGSTRAGIAISKNAADTLKRVHLELGGKGANLIFADADDKAVKRGVLHCFQNTGQSCNAPTRMLVERSVYDAAVDTARAVAQAMEVGPADREGRHIGPVVSAAQFDRIQTLIQKGIDEGARLVAGGPGRPEGFNRGYFVRPTVFADVTNQMTIAREEVFGPVLSIIPFETEDEAVAIANDTEYGLTNYVQSADGARCNRLARRLRSGMVEMNGASRGAGSPFGGVKRSGNGREGGVWGLEEFCEVKAVSGWHDEVPHHHHGSGGCDCC</sequence>
<evidence type="ECO:0000256" key="2">
    <source>
        <dbReference type="ARBA" id="ARBA00023002"/>
    </source>
</evidence>
<evidence type="ECO:0000256" key="3">
    <source>
        <dbReference type="ARBA" id="ARBA00024226"/>
    </source>
</evidence>
<dbReference type="InterPro" id="IPR016162">
    <property type="entry name" value="Ald_DH_N"/>
</dbReference>
<dbReference type="FunFam" id="3.40.309.10:FF:000012">
    <property type="entry name" value="Betaine aldehyde dehydrogenase"/>
    <property type="match status" value="1"/>
</dbReference>
<dbReference type="GO" id="GO:0004029">
    <property type="term" value="F:aldehyde dehydrogenase (NAD+) activity"/>
    <property type="evidence" value="ECO:0007669"/>
    <property type="project" value="UniProtKB-EC"/>
</dbReference>
<comment type="caution">
    <text evidence="6">The sequence shown here is derived from an EMBL/GenBank/DDBJ whole genome shotgun (WGS) entry which is preliminary data.</text>
</comment>
<dbReference type="SUPFAM" id="SSF53720">
    <property type="entry name" value="ALDH-like"/>
    <property type="match status" value="1"/>
</dbReference>
<dbReference type="InterPro" id="IPR016160">
    <property type="entry name" value="Ald_DH_CS_CYS"/>
</dbReference>
<protein>
    <recommendedName>
        <fullName evidence="3">aldehyde dehydrogenase (NAD(+))</fullName>
        <ecNumber evidence="3">1.2.1.3</ecNumber>
    </recommendedName>
</protein>
<dbReference type="Gene3D" id="3.40.309.10">
    <property type="entry name" value="Aldehyde Dehydrogenase, Chain A, domain 2"/>
    <property type="match status" value="1"/>
</dbReference>
<dbReference type="InterPro" id="IPR016163">
    <property type="entry name" value="Ald_DH_C"/>
</dbReference>
<dbReference type="PROSITE" id="PS00070">
    <property type="entry name" value="ALDEHYDE_DEHYDR_CYS"/>
    <property type="match status" value="1"/>
</dbReference>
<dbReference type="FunFam" id="3.40.605.10:FF:000007">
    <property type="entry name" value="NAD/NADP-dependent betaine aldehyde dehydrogenase"/>
    <property type="match status" value="1"/>
</dbReference>
<dbReference type="EC" id="1.2.1.3" evidence="3"/>
<keyword evidence="2" id="KW-0560">Oxidoreductase</keyword>
<name>A0A4R2KJ88_9RHOB</name>
<evidence type="ECO:0000313" key="7">
    <source>
        <dbReference type="Proteomes" id="UP000295142"/>
    </source>
</evidence>
<evidence type="ECO:0000259" key="5">
    <source>
        <dbReference type="Pfam" id="PF00171"/>
    </source>
</evidence>
<dbReference type="Proteomes" id="UP000295142">
    <property type="component" value="Unassembled WGS sequence"/>
</dbReference>
<comment type="catalytic activity">
    <reaction evidence="4">
        <text>an aldehyde + NAD(+) + H2O = a carboxylate + NADH + 2 H(+)</text>
        <dbReference type="Rhea" id="RHEA:16185"/>
        <dbReference type="ChEBI" id="CHEBI:15377"/>
        <dbReference type="ChEBI" id="CHEBI:15378"/>
        <dbReference type="ChEBI" id="CHEBI:17478"/>
        <dbReference type="ChEBI" id="CHEBI:29067"/>
        <dbReference type="ChEBI" id="CHEBI:57540"/>
        <dbReference type="ChEBI" id="CHEBI:57945"/>
        <dbReference type="EC" id="1.2.1.3"/>
    </reaction>
</comment>
<reference evidence="6 7" key="1">
    <citation type="submission" date="2019-03" db="EMBL/GenBank/DDBJ databases">
        <title>Genomic Encyclopedia of Type Strains, Phase IV (KMG-IV): sequencing the most valuable type-strain genomes for metagenomic binning, comparative biology and taxonomic classification.</title>
        <authorList>
            <person name="Goeker M."/>
        </authorList>
    </citation>
    <scope>NUCLEOTIDE SEQUENCE [LARGE SCALE GENOMIC DNA]</scope>
    <source>
        <strain evidence="6 7">DSM 4868</strain>
    </source>
</reference>
<dbReference type="RefSeq" id="WP_132541399.1">
    <property type="nucleotide sequence ID" value="NZ_SLWW01000002.1"/>
</dbReference>
<evidence type="ECO:0000313" key="6">
    <source>
        <dbReference type="EMBL" id="TCO73314.1"/>
    </source>
</evidence>
<dbReference type="AlphaFoldDB" id="A0A4R2KJ88"/>
<gene>
    <name evidence="6" type="ORF">EV655_10278</name>
</gene>
<dbReference type="OrthoDB" id="9812625at2"/>
<dbReference type="InterPro" id="IPR016161">
    <property type="entry name" value="Ald_DH/histidinol_DH"/>
</dbReference>
<evidence type="ECO:0000256" key="1">
    <source>
        <dbReference type="ARBA" id="ARBA00009986"/>
    </source>
</evidence>
<comment type="similarity">
    <text evidence="1">Belongs to the aldehyde dehydrogenase family.</text>
</comment>
<evidence type="ECO:0000256" key="4">
    <source>
        <dbReference type="ARBA" id="ARBA00049194"/>
    </source>
</evidence>
<keyword evidence="7" id="KW-1185">Reference proteome</keyword>
<proteinExistence type="inferred from homology"/>
<dbReference type="Gene3D" id="3.40.605.10">
    <property type="entry name" value="Aldehyde Dehydrogenase, Chain A, domain 1"/>
    <property type="match status" value="1"/>
</dbReference>